<dbReference type="PRINTS" id="PR00819">
    <property type="entry name" value="CBXCFQXSUPER"/>
</dbReference>
<feature type="region of interest" description="Disordered" evidence="5">
    <location>
        <begin position="868"/>
        <end position="888"/>
    </location>
</feature>
<feature type="compositionally biased region" description="Basic and acidic residues" evidence="5">
    <location>
        <begin position="1184"/>
        <end position="1208"/>
    </location>
</feature>
<dbReference type="STRING" id="743788.S8E7F1"/>
<dbReference type="FunFam" id="1.10.8.60:FF:000160">
    <property type="entry name" value="WGS project CABT00000000 data, contig 2.55"/>
    <property type="match status" value="1"/>
</dbReference>
<dbReference type="CDD" id="cd00009">
    <property type="entry name" value="AAA"/>
    <property type="match status" value="2"/>
</dbReference>
<name>S8E7F1_FOMSC</name>
<dbReference type="FunFam" id="3.40.50.300:FF:001660">
    <property type="entry name" value="NF-X1 finger and helicase protein, putative"/>
    <property type="match status" value="1"/>
</dbReference>
<dbReference type="InterPro" id="IPR050773">
    <property type="entry name" value="CbxX/CfxQ_RuBisCO_ESX"/>
</dbReference>
<comment type="similarity">
    <text evidence="1">Belongs to the CbxX/CfxQ family.</text>
</comment>
<feature type="compositionally biased region" description="Low complexity" evidence="5">
    <location>
        <begin position="1223"/>
        <end position="1232"/>
    </location>
</feature>
<keyword evidence="3" id="KW-0067">ATP-binding</keyword>
<feature type="region of interest" description="Disordered" evidence="5">
    <location>
        <begin position="1177"/>
        <end position="1280"/>
    </location>
</feature>
<dbReference type="FunFam" id="1.10.8.60:FF:000159">
    <property type="entry name" value="p-loop containing nucleoside triphosphate hydrolase protein"/>
    <property type="match status" value="1"/>
</dbReference>
<dbReference type="CDD" id="cd06008">
    <property type="entry name" value="NF-X1-zinc-finger"/>
    <property type="match status" value="1"/>
</dbReference>
<feature type="domain" description="AAA+ ATPase" evidence="6">
    <location>
        <begin position="1326"/>
        <end position="1462"/>
    </location>
</feature>
<keyword evidence="8" id="KW-1185">Reference proteome</keyword>
<dbReference type="InterPro" id="IPR041627">
    <property type="entry name" value="AAA_lid_6"/>
</dbReference>
<dbReference type="CDD" id="cd22265">
    <property type="entry name" value="UDM1_RNF168"/>
    <property type="match status" value="1"/>
</dbReference>
<evidence type="ECO:0000256" key="4">
    <source>
        <dbReference type="SAM" id="Coils"/>
    </source>
</evidence>
<dbReference type="FunFam" id="3.40.50.300:FF:000216">
    <property type="entry name" value="Type VII secretion ATPase EccA"/>
    <property type="match status" value="3"/>
</dbReference>
<feature type="compositionally biased region" description="Pro residues" evidence="5">
    <location>
        <begin position="1233"/>
        <end position="1255"/>
    </location>
</feature>
<dbReference type="Gene3D" id="3.40.50.300">
    <property type="entry name" value="P-loop containing nucleotide triphosphate hydrolases"/>
    <property type="match status" value="5"/>
</dbReference>
<dbReference type="InterPro" id="IPR000641">
    <property type="entry name" value="CbxX/CfxQ"/>
</dbReference>
<keyword evidence="4" id="KW-0175">Coiled coil</keyword>
<dbReference type="EMBL" id="KE504145">
    <property type="protein sequence ID" value="EPT00957.1"/>
    <property type="molecule type" value="Genomic_DNA"/>
</dbReference>
<dbReference type="Gene3D" id="1.10.8.60">
    <property type="match status" value="2"/>
</dbReference>
<dbReference type="InterPro" id="IPR003593">
    <property type="entry name" value="AAA+_ATPase"/>
</dbReference>
<accession>S8E7F1</accession>
<feature type="compositionally biased region" description="Polar residues" evidence="5">
    <location>
        <begin position="2159"/>
        <end position="2170"/>
    </location>
</feature>
<proteinExistence type="inferred from homology"/>
<evidence type="ECO:0000313" key="8">
    <source>
        <dbReference type="Proteomes" id="UP000015241"/>
    </source>
</evidence>
<dbReference type="Pfam" id="PF13086">
    <property type="entry name" value="AAA_11"/>
    <property type="match status" value="1"/>
</dbReference>
<evidence type="ECO:0000259" key="6">
    <source>
        <dbReference type="SMART" id="SM00382"/>
    </source>
</evidence>
<feature type="coiled-coil region" evidence="4">
    <location>
        <begin position="2206"/>
        <end position="2299"/>
    </location>
</feature>
<dbReference type="InterPro" id="IPR047187">
    <property type="entry name" value="SF1_C_Upf1"/>
</dbReference>
<dbReference type="HOGENOM" id="CLU_001133_0_0_1"/>
<dbReference type="eggNOG" id="KOG1807">
    <property type="taxonomic scope" value="Eukaryota"/>
</dbReference>
<sequence>MDSRLAKLTRLFNDIIYGKQKATRFNNSAILQAIYSQPEPVACVHKLVASEPGLASLQAAVFVNLTPQFLSSHPAQLILFLGSPTLKDVGGGRYVEQVVKKLVDPPIFWQAFAQAFVGGQLQDDGQKAFGWLLLQLVNLAAEDAQPYREFARTEDISQKLIDSTNGEVRALGHKLKHIIDIVVNPAGDADNGPGGRHDNDHVEFRKIDVMPTADEITSKEPAFMRTAAEVDSTEAEQRFATHLDNQFRLYREDMLHELREELQIALGQRKGRHRGLVIDNLTLIDMYGVTGGRGRNDKWGIVLSMSPEEDLWFFRRDKPKDRMQYLMDDRKLIKDGSMAALIIDGTVVAFPTLRRDEERLSKKPPEFVLLLDGKQSTITTMYKFVRARSVKLVQIDTAVFSYEPVLKALQQITSMPLATELVQGESPEPPPNPPTSIIDALRQNPSQDLKDLIQSPKSIVLDDAQARSLMSGLTRRVSIIQGPPGTGKSFVGALIAKIFHDHTDQKILVCCYTNHALDQFLEDLLDIGIPQASIVRMGGKSTNRTEPLSLYRQKMNTPFGRTDWAEINLHQGNAANSLDRLRRDFSSYMELVKQKLPRASELMDYLEFADAELHYAFTVPSATDNGMKRVGRSGRAVTPAYLIERWLRGQDAGVLKDAENVLETPSVWEMPNDERNKRITEWQDTIIKECVERLYDLGKAFNDCQDRLTVKFAQNETLTLLSKRVRIIGCTTTAAAKYTQQLRDALPEVLLVEEAGEILESHVLTALGEETRRLILIGDHKQLRPKVDNYALSVEKGDGYDLNRSLFERLVLRGYPHDTLIKQHRMRPEISSYVRRLTYPDLVDGASTQGRPNLRGVQDNIVFITHDHPEDEHDQITDRRDEGRKSSKQNKYEVDMVLRILRYLAQNGYGTDKVVILTPYLGQLSRLREALQKEASTDPVLNDLDSHDLVRAGLMSAGAASLAKKSVRLATIDNYQGEESDIVLVSLTRSNSTRDIGFMFAPERLNVLLSRARDALIMIGNGETFSTAKKGGELWTRFLTMLRKDGHIYDGLPTRCERHSAKTALLKIPADFDEYCPDGGCSEPCTSMLNCGVHQCPSKCHQLYDHSKMTCEAVMEVICPNNHKRTYRCHQPPPSTCGKCLKAAELADKKKQKDFEKQQKRDGELREHAKRIAELDAEIEAEQEQQKDRELARQRADAIAQKQKDLADAKQAGGPAQPPLRAPTPTQIAAPQPATPAPHSEPQPLSQPAPRPPTPRLSTENNDPPPLPPSKAEQEWQRQKDIDGADNEHIDAIMTMTGLEKVKEQVLRIKAKIDTSLRQGTSVKDERFNIALLGNPGTGKTTVARHYAKFLASIDVLPGNGFFETTGSRLANDGVPAIKKQLEDMLKAGGGAIFVDEAYQLTGEQNFGGGQVLDFLLAEMENNVGKLVFILAGYNKQMEKFFEHNPGIPSRVPYSLQFTDYEDSELLLMLDKHIKKKYQRRMKIEGGAYGLYMRVAVRRLGRGRGKEGFGNARALYNMFSAISERQATRLTAERKEGRMPSDFLLLKEDIIGPDPSKAVLKSKAWQQLHALTGLTEVKQSIQNLFDLIAENYKRELAEKTPVQTSLNRVFLGNPGTGKTTVAKLYGRVLADLGLLSNGEVVLKNPADFVGSVLGESEKNTKGILASTIGKVLVIDEAYSLYGGGGGSGGKQVDPYKTAVIDTIVAEIQSVPGEDRCVLMCGYEPQMREMFQASLYSCSPINVNPGLSRRFAIEDAFRFEDFTDSELLEILGLKLKQQDLDATPEAKAAAVDILSRARARPNFGNGGEVENMLSKAKNNHRARQSKLPHSQRAPDIVFEPIDFDPNYDRADNSGANLHKLFEDVVGCEKIVAKLEEYQTIARAMKQQGKEPREARELIPTNFVFKGPPGTGKTTTARKMGQIYYDMGFLSSTEVIECSASDLVGQYVGQTGPKTKQVFERALGKVLFIDEAYRLSEGHFAKEAMDELVGILTQEAFAGKLIVIIAGYDKEINALLAVNPGLASRFPEEVYFDNMAPDHCLEILRNNLTKREIECAVLHAPDSDEYRAMAQLVGQLSELDSWGNARDMKTLAMQMVRVAYKAVASMAPREKLQLSGQDCIGCIAAMLQERLSRATNLPSQSLAPKMNLPMRHLDPPRLSRPSLSTVHATRSATPKPEPDEKQKEVGEDSEGRDPGVSDAVWKQLQADRQAAIEAEHRAEAERRALEEAVEEARRAEEAQKQLEEQLARQARAAAADAEIKRQLEAQRLKRLAAAAEREKRAKALEAARQKQIEEMKKEQKAQAKLRDMGVCCAGFRWIKQAGGYRCAGGAHVVSDSQLGM</sequence>
<dbReference type="InterPro" id="IPR003959">
    <property type="entry name" value="ATPase_AAA_core"/>
</dbReference>
<keyword evidence="2" id="KW-0547">Nucleotide-binding</keyword>
<dbReference type="InterPro" id="IPR041677">
    <property type="entry name" value="DNA2/NAM7_AAA_11"/>
</dbReference>
<dbReference type="GO" id="GO:0016887">
    <property type="term" value="F:ATP hydrolysis activity"/>
    <property type="evidence" value="ECO:0007669"/>
    <property type="project" value="InterPro"/>
</dbReference>
<evidence type="ECO:0000256" key="5">
    <source>
        <dbReference type="SAM" id="MobiDB-lite"/>
    </source>
</evidence>
<dbReference type="CDD" id="cd18808">
    <property type="entry name" value="SF1_C_Upf1"/>
    <property type="match status" value="1"/>
</dbReference>
<dbReference type="OrthoDB" id="2423195at2759"/>
<dbReference type="PANTHER" id="PTHR43392:SF2">
    <property type="entry name" value="AAA-TYPE ATPASE FAMILY PROTEIN _ ANKYRIN REPEAT FAMILY PROTEIN"/>
    <property type="match status" value="1"/>
</dbReference>
<feature type="region of interest" description="Disordered" evidence="5">
    <location>
        <begin position="2136"/>
        <end position="2194"/>
    </location>
</feature>
<dbReference type="InterPro" id="IPR027417">
    <property type="entry name" value="P-loop_NTPase"/>
</dbReference>
<dbReference type="SUPFAM" id="SSF52540">
    <property type="entry name" value="P-loop containing nucleoside triphosphate hydrolases"/>
    <property type="match status" value="4"/>
</dbReference>
<dbReference type="eggNOG" id="KOG0730">
    <property type="taxonomic scope" value="Eukaryota"/>
</dbReference>
<dbReference type="GO" id="GO:0005524">
    <property type="term" value="F:ATP binding"/>
    <property type="evidence" value="ECO:0007669"/>
    <property type="project" value="UniProtKB-KW"/>
</dbReference>
<reference evidence="7 8" key="1">
    <citation type="journal article" date="2012" name="Science">
        <title>The Paleozoic origin of enzymatic lignin decomposition reconstructed from 31 fungal genomes.</title>
        <authorList>
            <person name="Floudas D."/>
            <person name="Binder M."/>
            <person name="Riley R."/>
            <person name="Barry K."/>
            <person name="Blanchette R.A."/>
            <person name="Henrissat B."/>
            <person name="Martinez A.T."/>
            <person name="Otillar R."/>
            <person name="Spatafora J.W."/>
            <person name="Yadav J.S."/>
            <person name="Aerts A."/>
            <person name="Benoit I."/>
            <person name="Boyd A."/>
            <person name="Carlson A."/>
            <person name="Copeland A."/>
            <person name="Coutinho P.M."/>
            <person name="de Vries R.P."/>
            <person name="Ferreira P."/>
            <person name="Findley K."/>
            <person name="Foster B."/>
            <person name="Gaskell J."/>
            <person name="Glotzer D."/>
            <person name="Gorecki P."/>
            <person name="Heitman J."/>
            <person name="Hesse C."/>
            <person name="Hori C."/>
            <person name="Igarashi K."/>
            <person name="Jurgens J.A."/>
            <person name="Kallen N."/>
            <person name="Kersten P."/>
            <person name="Kohler A."/>
            <person name="Kuees U."/>
            <person name="Kumar T.K.A."/>
            <person name="Kuo A."/>
            <person name="LaButti K."/>
            <person name="Larrondo L.F."/>
            <person name="Lindquist E."/>
            <person name="Ling A."/>
            <person name="Lombard V."/>
            <person name="Lucas S."/>
            <person name="Lundell T."/>
            <person name="Martin R."/>
            <person name="McLaughlin D.J."/>
            <person name="Morgenstern I."/>
            <person name="Morin E."/>
            <person name="Murat C."/>
            <person name="Nagy L.G."/>
            <person name="Nolan M."/>
            <person name="Ohm R.A."/>
            <person name="Patyshakuliyeva A."/>
            <person name="Rokas A."/>
            <person name="Ruiz-Duenas F.J."/>
            <person name="Sabat G."/>
            <person name="Salamov A."/>
            <person name="Samejima M."/>
            <person name="Schmutz J."/>
            <person name="Slot J.C."/>
            <person name="St John F."/>
            <person name="Stenlid J."/>
            <person name="Sun H."/>
            <person name="Sun S."/>
            <person name="Syed K."/>
            <person name="Tsang A."/>
            <person name="Wiebenga A."/>
            <person name="Young D."/>
            <person name="Pisabarro A."/>
            <person name="Eastwood D.C."/>
            <person name="Martin F."/>
            <person name="Cullen D."/>
            <person name="Grigoriev I.V."/>
            <person name="Hibbett D.S."/>
        </authorList>
    </citation>
    <scope>NUCLEOTIDE SEQUENCE</scope>
    <source>
        <strain evidence="8">FP-58527</strain>
    </source>
</reference>
<dbReference type="InParanoid" id="S8E7F1"/>
<feature type="compositionally biased region" description="Basic and acidic residues" evidence="5">
    <location>
        <begin position="2174"/>
        <end position="2193"/>
    </location>
</feature>
<dbReference type="GO" id="GO:0004386">
    <property type="term" value="F:helicase activity"/>
    <property type="evidence" value="ECO:0007669"/>
    <property type="project" value="InterPro"/>
</dbReference>
<evidence type="ECO:0000256" key="3">
    <source>
        <dbReference type="ARBA" id="ARBA00022840"/>
    </source>
</evidence>
<feature type="domain" description="AAA+ ATPase" evidence="6">
    <location>
        <begin position="1604"/>
        <end position="1746"/>
    </location>
</feature>
<feature type="domain" description="AAA+ ATPase" evidence="6">
    <location>
        <begin position="474"/>
        <end position="1054"/>
    </location>
</feature>
<dbReference type="Pfam" id="PF13087">
    <property type="entry name" value="AAA_12"/>
    <property type="match status" value="1"/>
</dbReference>
<evidence type="ECO:0000256" key="2">
    <source>
        <dbReference type="ARBA" id="ARBA00022741"/>
    </source>
</evidence>
<feature type="domain" description="AAA+ ATPase" evidence="6">
    <location>
        <begin position="1897"/>
        <end position="2034"/>
    </location>
</feature>
<evidence type="ECO:0000313" key="7">
    <source>
        <dbReference type="EMBL" id="EPT00957.1"/>
    </source>
</evidence>
<dbReference type="SMART" id="SM00382">
    <property type="entry name" value="AAA"/>
    <property type="match status" value="4"/>
</dbReference>
<gene>
    <name evidence="7" type="ORF">FOMPIDRAFT_1162318</name>
</gene>
<dbReference type="CDD" id="cd17936">
    <property type="entry name" value="EEXXEc_NFX1"/>
    <property type="match status" value="1"/>
</dbReference>
<organism evidence="7 8">
    <name type="scientific">Fomitopsis schrenkii</name>
    <name type="common">Brown rot fungus</name>
    <dbReference type="NCBI Taxonomy" id="2126942"/>
    <lineage>
        <taxon>Eukaryota</taxon>
        <taxon>Fungi</taxon>
        <taxon>Dikarya</taxon>
        <taxon>Basidiomycota</taxon>
        <taxon>Agaricomycotina</taxon>
        <taxon>Agaricomycetes</taxon>
        <taxon>Polyporales</taxon>
        <taxon>Fomitopsis</taxon>
    </lineage>
</organism>
<dbReference type="Proteomes" id="UP000015241">
    <property type="component" value="Unassembled WGS sequence"/>
</dbReference>
<dbReference type="PANTHER" id="PTHR43392">
    <property type="entry name" value="AAA-TYPE ATPASE FAMILY PROTEIN / ANKYRIN REPEAT FAMILY PROTEIN"/>
    <property type="match status" value="1"/>
</dbReference>
<dbReference type="InterPro" id="IPR041679">
    <property type="entry name" value="DNA2/NAM7-like_C"/>
</dbReference>
<dbReference type="Pfam" id="PF00004">
    <property type="entry name" value="AAA"/>
    <property type="match status" value="3"/>
</dbReference>
<protein>
    <recommendedName>
        <fullName evidence="6">AAA+ ATPase domain-containing protein</fullName>
    </recommendedName>
</protein>
<evidence type="ECO:0000256" key="1">
    <source>
        <dbReference type="ARBA" id="ARBA00010378"/>
    </source>
</evidence>
<dbReference type="Pfam" id="PF17866">
    <property type="entry name" value="AAA_lid_6"/>
    <property type="match status" value="1"/>
</dbReference>